<feature type="region of interest" description="Disordered" evidence="1">
    <location>
        <begin position="1"/>
        <end position="77"/>
    </location>
</feature>
<feature type="region of interest" description="Disordered" evidence="1">
    <location>
        <begin position="558"/>
        <end position="582"/>
    </location>
</feature>
<organism evidence="2 3">
    <name type="scientific">Prymnesium parvum</name>
    <name type="common">Toxic golden alga</name>
    <dbReference type="NCBI Taxonomy" id="97485"/>
    <lineage>
        <taxon>Eukaryota</taxon>
        <taxon>Haptista</taxon>
        <taxon>Haptophyta</taxon>
        <taxon>Prymnesiophyceae</taxon>
        <taxon>Prymnesiales</taxon>
        <taxon>Prymnesiaceae</taxon>
        <taxon>Prymnesium</taxon>
    </lineage>
</organism>
<feature type="compositionally biased region" description="Basic and acidic residues" evidence="1">
    <location>
        <begin position="38"/>
        <end position="48"/>
    </location>
</feature>
<feature type="region of interest" description="Disordered" evidence="1">
    <location>
        <begin position="442"/>
        <end position="476"/>
    </location>
</feature>
<feature type="compositionally biased region" description="Basic and acidic residues" evidence="1">
    <location>
        <begin position="358"/>
        <end position="383"/>
    </location>
</feature>
<feature type="compositionally biased region" description="Basic and acidic residues" evidence="1">
    <location>
        <begin position="445"/>
        <end position="469"/>
    </location>
</feature>
<name>A0AB34JEH5_PRYPA</name>
<proteinExistence type="predicted"/>
<protein>
    <submittedName>
        <fullName evidence="2">Uncharacterized protein</fullName>
    </submittedName>
</protein>
<feature type="region of interest" description="Disordered" evidence="1">
    <location>
        <begin position="229"/>
        <end position="269"/>
    </location>
</feature>
<dbReference type="EMBL" id="JBGBPQ010000009">
    <property type="protein sequence ID" value="KAL1520040.1"/>
    <property type="molecule type" value="Genomic_DNA"/>
</dbReference>
<keyword evidence="3" id="KW-1185">Reference proteome</keyword>
<accession>A0AB34JEH5</accession>
<feature type="region of interest" description="Disordered" evidence="1">
    <location>
        <begin position="816"/>
        <end position="871"/>
    </location>
</feature>
<dbReference type="AlphaFoldDB" id="A0AB34JEH5"/>
<evidence type="ECO:0000256" key="1">
    <source>
        <dbReference type="SAM" id="MobiDB-lite"/>
    </source>
</evidence>
<sequence length="890" mass="95569">MSNPFSGFASSAASSWAKEPSPRRPPSDCWDEISWGKTESHPRGREQSSEWSRVGGGRSAAPLECFRPAAPPEEPMRSLHARPAAPAVSAWDEASGFNLGFCLTPRAAAAAPLPSPHAPPRRPLATGGGEAWPAERARSLASCHAPLVTKAAAATLDAPRRAAAEGGGVGAGGWAPWGGGGCDGAGSSASSCSTSRVESYVSVSSCSTSRGEGSASAQLLGAEPAGEVVREAAPAASPPPVSPVMSTEPLCESKEATHSSLPKLPSVESLSDTSAKASLLEEQQAMLLKLMHIVYQQSLQFETRQPHAAATPPPPSPGGPPSAEPSSPPRLWRGSSSQLPRSSDGGGESFSEETFDGQLERRLSEQRSKLDRDMEQETRRSDAEALRQEMLQEQQGSAWVRLPDGSQIRRQALAEPNGARAVERALEDAAAQLKRTLQMQQAAKEAAEEERRLQIAEEERSRREAERKTSLQQQTARRGCLAPLLDALQRKDHSQPTVPPEVMTWALKTAFSQLDLEPRGFQGGLNAPLGASAQSELVGQLQLISKKMAELQAEVTALREGGGKKSRREKGSRHAESSEDEDEAAIVKAEYIKLRDDLVGALTRGESVPEGTHAARDMKLHQLQDDELQAEYAWYSSLYLADDTKPAVRGMAEMTLMKMGTLLETPYAKRVKMVAKAAEEQKQAAESRKRNKEQSEKEAADRARQQALNLAAYENGLPTWQKVSSMSAEEMENAADDEVALFKRMAKLPELRLLTSSEEELRKTSPASFAAMGTSGLKASEARALLHVLENVAKTYQPAGRFCAMLKERVAKLPEDASLEEDSAVSSGRRPSISTRSYSSSAILSRTPPPPQQLPTMEPGPTQCSASGVPHGEVSQAASHLAQIIYYGVP</sequence>
<feature type="region of interest" description="Disordered" evidence="1">
    <location>
        <begin position="302"/>
        <end position="383"/>
    </location>
</feature>
<comment type="caution">
    <text evidence="2">The sequence shown here is derived from an EMBL/GenBank/DDBJ whole genome shotgun (WGS) entry which is preliminary data.</text>
</comment>
<feature type="compositionally biased region" description="Low complexity" evidence="1">
    <location>
        <begin position="829"/>
        <end position="846"/>
    </location>
</feature>
<dbReference type="Proteomes" id="UP001515480">
    <property type="component" value="Unassembled WGS sequence"/>
</dbReference>
<evidence type="ECO:0000313" key="3">
    <source>
        <dbReference type="Proteomes" id="UP001515480"/>
    </source>
</evidence>
<evidence type="ECO:0000313" key="2">
    <source>
        <dbReference type="EMBL" id="KAL1520040.1"/>
    </source>
</evidence>
<gene>
    <name evidence="2" type="ORF">AB1Y20_023517</name>
</gene>
<reference evidence="2 3" key="1">
    <citation type="journal article" date="2024" name="Science">
        <title>Giant polyketide synthase enzymes in the biosynthesis of giant marine polyether toxins.</title>
        <authorList>
            <person name="Fallon T.R."/>
            <person name="Shende V.V."/>
            <person name="Wierzbicki I.H."/>
            <person name="Pendleton A.L."/>
            <person name="Watervoot N.F."/>
            <person name="Auber R.P."/>
            <person name="Gonzalez D.J."/>
            <person name="Wisecaver J.H."/>
            <person name="Moore B.S."/>
        </authorList>
    </citation>
    <scope>NUCLEOTIDE SEQUENCE [LARGE SCALE GENOMIC DNA]</scope>
    <source>
        <strain evidence="2 3">12B1</strain>
    </source>
</reference>
<feature type="region of interest" description="Disordered" evidence="1">
    <location>
        <begin position="679"/>
        <end position="703"/>
    </location>
</feature>
<feature type="compositionally biased region" description="Pro residues" evidence="1">
    <location>
        <begin position="311"/>
        <end position="328"/>
    </location>
</feature>